<keyword evidence="4" id="KW-0808">Transferase</keyword>
<evidence type="ECO:0000259" key="3">
    <source>
        <dbReference type="Pfam" id="PF01757"/>
    </source>
</evidence>
<dbReference type="EMBL" id="CP060713">
    <property type="protein sequence ID" value="QNN51385.1"/>
    <property type="molecule type" value="Genomic_DNA"/>
</dbReference>
<keyword evidence="2" id="KW-0472">Membrane</keyword>
<accession>A0A7G9R710</accession>
<dbReference type="RefSeq" id="WP_187577225.1">
    <property type="nucleotide sequence ID" value="NZ_CP060713.1"/>
</dbReference>
<feature type="transmembrane region" description="Helical" evidence="2">
    <location>
        <begin position="137"/>
        <end position="154"/>
    </location>
</feature>
<keyword evidence="2" id="KW-0812">Transmembrane</keyword>
<evidence type="ECO:0000256" key="2">
    <source>
        <dbReference type="SAM" id="Phobius"/>
    </source>
</evidence>
<gene>
    <name evidence="4" type="ORF">H9L09_12265</name>
</gene>
<evidence type="ECO:0000313" key="4">
    <source>
        <dbReference type="EMBL" id="QNN51385.1"/>
    </source>
</evidence>
<dbReference type="PANTHER" id="PTHR37312:SF1">
    <property type="entry name" value="MEMBRANE-BOUND ACYLTRANSFERASE YKRP-RELATED"/>
    <property type="match status" value="1"/>
</dbReference>
<evidence type="ECO:0000256" key="1">
    <source>
        <dbReference type="SAM" id="MobiDB-lite"/>
    </source>
</evidence>
<protein>
    <submittedName>
        <fullName evidence="4">Acyltransferase family protein</fullName>
    </submittedName>
</protein>
<dbReference type="Proteomes" id="UP000515947">
    <property type="component" value="Chromosome"/>
</dbReference>
<dbReference type="PANTHER" id="PTHR37312">
    <property type="entry name" value="MEMBRANE-BOUND ACYLTRANSFERASE YKRP-RELATED"/>
    <property type="match status" value="1"/>
</dbReference>
<keyword evidence="2" id="KW-1133">Transmembrane helix</keyword>
<feature type="transmembrane region" description="Helical" evidence="2">
    <location>
        <begin position="69"/>
        <end position="87"/>
    </location>
</feature>
<proteinExistence type="predicted"/>
<dbReference type="InterPro" id="IPR052734">
    <property type="entry name" value="Nod_factor_acetyltransferase"/>
</dbReference>
<reference evidence="4 5" key="1">
    <citation type="submission" date="2020-08" db="EMBL/GenBank/DDBJ databases">
        <title>Genome sequence of Nocardioides mesophilus KACC 16243T.</title>
        <authorList>
            <person name="Hyun D.-W."/>
            <person name="Bae J.-W."/>
        </authorList>
    </citation>
    <scope>NUCLEOTIDE SEQUENCE [LARGE SCALE GENOMIC DNA]</scope>
    <source>
        <strain evidence="4 5">KACC 16243</strain>
    </source>
</reference>
<evidence type="ECO:0000313" key="5">
    <source>
        <dbReference type="Proteomes" id="UP000515947"/>
    </source>
</evidence>
<dbReference type="KEGG" id="nmes:H9L09_12265"/>
<feature type="transmembrane region" description="Helical" evidence="2">
    <location>
        <begin position="281"/>
        <end position="299"/>
    </location>
</feature>
<feature type="transmembrane region" description="Helical" evidence="2">
    <location>
        <begin position="253"/>
        <end position="274"/>
    </location>
</feature>
<feature type="transmembrane region" description="Helical" evidence="2">
    <location>
        <begin position="161"/>
        <end position="176"/>
    </location>
</feature>
<dbReference type="GO" id="GO:0016747">
    <property type="term" value="F:acyltransferase activity, transferring groups other than amino-acyl groups"/>
    <property type="evidence" value="ECO:0007669"/>
    <property type="project" value="InterPro"/>
</dbReference>
<dbReference type="Pfam" id="PF01757">
    <property type="entry name" value="Acyl_transf_3"/>
    <property type="match status" value="1"/>
</dbReference>
<dbReference type="AlphaFoldDB" id="A0A7G9R710"/>
<feature type="transmembrane region" description="Helical" evidence="2">
    <location>
        <begin position="319"/>
        <end position="340"/>
    </location>
</feature>
<name>A0A7G9R710_9ACTN</name>
<feature type="transmembrane region" description="Helical" evidence="2">
    <location>
        <begin position="39"/>
        <end position="57"/>
    </location>
</feature>
<feature type="transmembrane region" description="Helical" evidence="2">
    <location>
        <begin position="99"/>
        <end position="117"/>
    </location>
</feature>
<organism evidence="4 5">
    <name type="scientific">Nocardioides mesophilus</name>
    <dbReference type="NCBI Taxonomy" id="433659"/>
    <lineage>
        <taxon>Bacteria</taxon>
        <taxon>Bacillati</taxon>
        <taxon>Actinomycetota</taxon>
        <taxon>Actinomycetes</taxon>
        <taxon>Propionibacteriales</taxon>
        <taxon>Nocardioidaceae</taxon>
        <taxon>Nocardioides</taxon>
    </lineage>
</organism>
<keyword evidence="5" id="KW-1185">Reference proteome</keyword>
<feature type="domain" description="Acyltransferase 3" evidence="3">
    <location>
        <begin position="35"/>
        <end position="335"/>
    </location>
</feature>
<feature type="region of interest" description="Disordered" evidence="1">
    <location>
        <begin position="1"/>
        <end position="33"/>
    </location>
</feature>
<sequence length="385" mass="41378">MTTPATTQPTPPPTGASAVARSPQPASGRPSSRDAYFDNAKLVLVTLVVVGHAWTLIPDTSSSAPTYYALYAFHVPAFVLVTGYLSRGFRFTGSHLRKLATTVVVPYLVFESLLALFRVTVGGEHLGSTLYLDPHWPMWYLAVLFTWRLATPLLRRVRQPMLLAVVVCLLGGIYTGDTLDLARAMGLLPFFVAGLTMRREQFTWLARPRVRVFAAAALVTALVVATFVAGPLSKEWLYWRTGYADLGVGVAEGMAARLVLLVVAGVLALSALSLIPTTHRWFTTMGSASLVVYLFHGFAVKSASYAGVGGLAEQDPVTAFVLITLAAVGLSLLLAATPVARRLNALIDPISTVSTGLPGPVDPAEQRLRTQAQLALAPRRPNRLV</sequence>
<feature type="transmembrane region" description="Helical" evidence="2">
    <location>
        <begin position="182"/>
        <end position="198"/>
    </location>
</feature>
<dbReference type="InterPro" id="IPR002656">
    <property type="entry name" value="Acyl_transf_3_dom"/>
</dbReference>
<feature type="transmembrane region" description="Helical" evidence="2">
    <location>
        <begin position="210"/>
        <end position="233"/>
    </location>
</feature>
<keyword evidence="4" id="KW-0012">Acyltransferase</keyword>